<dbReference type="SUPFAM" id="SSF53300">
    <property type="entry name" value="vWA-like"/>
    <property type="match status" value="1"/>
</dbReference>
<dbReference type="InterPro" id="IPR011195">
    <property type="entry name" value="UCP010256"/>
</dbReference>
<dbReference type="PANTHER" id="PTHR39338">
    <property type="entry name" value="BLL5662 PROTEIN-RELATED"/>
    <property type="match status" value="1"/>
</dbReference>
<dbReference type="AlphaFoldDB" id="A0A5B8C6W5"/>
<evidence type="ECO:0000313" key="3">
    <source>
        <dbReference type="Proteomes" id="UP000314616"/>
    </source>
</evidence>
<dbReference type="CDD" id="cd00198">
    <property type="entry name" value="vWFA"/>
    <property type="match status" value="1"/>
</dbReference>
<dbReference type="PANTHER" id="PTHR39338:SF6">
    <property type="entry name" value="BLL5662 PROTEIN"/>
    <property type="match status" value="1"/>
</dbReference>
<evidence type="ECO:0000256" key="1">
    <source>
        <dbReference type="SAM" id="MobiDB-lite"/>
    </source>
</evidence>
<dbReference type="InterPro" id="IPR008912">
    <property type="entry name" value="Uncharacterised_CoxE"/>
</dbReference>
<accession>A0A5B8C6W5</accession>
<protein>
    <submittedName>
        <fullName evidence="2">VWA domain-containing protein</fullName>
    </submittedName>
</protein>
<feature type="compositionally biased region" description="Basic and acidic residues" evidence="1">
    <location>
        <begin position="162"/>
        <end position="174"/>
    </location>
</feature>
<dbReference type="KEGG" id="gyu:FE374_11090"/>
<gene>
    <name evidence="2" type="ORF">FE374_11090</name>
</gene>
<dbReference type="PIRSF" id="PIRSF010256">
    <property type="entry name" value="CoxE_vWa"/>
    <property type="match status" value="1"/>
</dbReference>
<organism evidence="2 3">
    <name type="scientific">Georgenia yuyongxinii</name>
    <dbReference type="NCBI Taxonomy" id="2589797"/>
    <lineage>
        <taxon>Bacteria</taxon>
        <taxon>Bacillati</taxon>
        <taxon>Actinomycetota</taxon>
        <taxon>Actinomycetes</taxon>
        <taxon>Micrococcales</taxon>
        <taxon>Bogoriellaceae</taxon>
        <taxon>Georgenia</taxon>
    </lineage>
</organism>
<evidence type="ECO:0000313" key="2">
    <source>
        <dbReference type="EMBL" id="QDC25075.1"/>
    </source>
</evidence>
<dbReference type="InterPro" id="IPR036465">
    <property type="entry name" value="vWFA_dom_sf"/>
</dbReference>
<feature type="region of interest" description="Disordered" evidence="1">
    <location>
        <begin position="147"/>
        <end position="174"/>
    </location>
</feature>
<dbReference type="Proteomes" id="UP000314616">
    <property type="component" value="Chromosome"/>
</dbReference>
<dbReference type="OrthoDB" id="9790469at2"/>
<dbReference type="Gene3D" id="3.40.50.410">
    <property type="entry name" value="von Willebrand factor, type A domain"/>
    <property type="match status" value="1"/>
</dbReference>
<proteinExistence type="predicted"/>
<feature type="compositionally biased region" description="Basic residues" evidence="1">
    <location>
        <begin position="151"/>
        <end position="161"/>
    </location>
</feature>
<dbReference type="Pfam" id="PF05762">
    <property type="entry name" value="VWA_CoxE"/>
    <property type="match status" value="1"/>
</dbReference>
<name>A0A5B8C6W5_9MICO</name>
<reference evidence="2 3" key="1">
    <citation type="submission" date="2019-05" db="EMBL/GenBank/DDBJ databases">
        <title>Georgenia *** sp. nov., and Georgenia *** sp. nov., isolated from the intestinal contents of plateau pika (Ochotona curzoniae) in the Qinghai-Tibet plateau of China.</title>
        <authorList>
            <person name="Tian Z."/>
        </authorList>
    </citation>
    <scope>NUCLEOTIDE SEQUENCE [LARGE SCALE GENOMIC DNA]</scope>
    <source>
        <strain evidence="2 3">Z443</strain>
    </source>
</reference>
<sequence>MSRVPWTVQESLLGFARALRAAGLPVTAAHERLFLQAAAEVGISAREQVYWAGRCTLTGSPDDVVPFDEIFASWFGGASFETLTRRPSPLPSGLQAPLVDGAESVLRLSGSPAPAVASTTEVLRHRDIGVMGAAERQELRRLLATLDPRPPRRRARRHTAARRGDLDGPRTLREQRRRMGEVGPVVYRRKRLRNRRTVVLLDVSGSMRPYADSNLRLAHRMLHAAPRTTEVFTMGTRLTRVTRALRPRTADQALVAAGDVVPDWAGGTRLGEMLRAFVDRWGRGGLARQAVVVVFSDGWERQEPELLGEQARRLRALAHCVIWVSPHRGKAGYQPVQQGIMAVLPHIDHFVAGHSLAAFAELLDAVAQA</sequence>
<dbReference type="EMBL" id="CP040915">
    <property type="protein sequence ID" value="QDC25075.1"/>
    <property type="molecule type" value="Genomic_DNA"/>
</dbReference>